<organism evidence="1">
    <name type="scientific">Micrurus spixii</name>
    <name type="common">Amazon coral snake</name>
    <dbReference type="NCBI Taxonomy" id="129469"/>
    <lineage>
        <taxon>Eukaryota</taxon>
        <taxon>Metazoa</taxon>
        <taxon>Chordata</taxon>
        <taxon>Craniata</taxon>
        <taxon>Vertebrata</taxon>
        <taxon>Euteleostomi</taxon>
        <taxon>Lepidosauria</taxon>
        <taxon>Squamata</taxon>
        <taxon>Bifurcata</taxon>
        <taxon>Unidentata</taxon>
        <taxon>Episquamata</taxon>
        <taxon>Toxicofera</taxon>
        <taxon>Serpentes</taxon>
        <taxon>Colubroidea</taxon>
        <taxon>Elapidae</taxon>
        <taxon>Elapinae</taxon>
        <taxon>Micrurus</taxon>
    </lineage>
</organism>
<protein>
    <submittedName>
        <fullName evidence="1">Uncharacterized protein</fullName>
    </submittedName>
</protein>
<proteinExistence type="predicted"/>
<dbReference type="EMBL" id="IACM01169160">
    <property type="protein sequence ID" value="LAB43565.1"/>
    <property type="molecule type" value="Transcribed_RNA"/>
</dbReference>
<accession>A0A2D4NCZ8</accession>
<reference evidence="1" key="2">
    <citation type="submission" date="2017-11" db="EMBL/GenBank/DDBJ databases">
        <title>Coralsnake Venomics: Analyses of Venom Gland Transcriptomes and Proteomes of Six Brazilian Taxa.</title>
        <authorList>
            <person name="Aird S.D."/>
            <person name="Jorge da Silva N."/>
            <person name="Qiu L."/>
            <person name="Villar-Briones A."/>
            <person name="Aparecida-Saddi V."/>
            <person name="Campos-Telles M.P."/>
            <person name="Grau M."/>
            <person name="Mikheyev A.S."/>
        </authorList>
    </citation>
    <scope>NUCLEOTIDE SEQUENCE</scope>
    <source>
        <tissue evidence="1">Venom_gland</tissue>
    </source>
</reference>
<sequence>MQSNKLGLQDNPQIYYYGCCIASCIYCTQRTFHVSRSKKIKPTSTVLKFIWGEREEYIRKRKRSNKDEKSGGISKRGPLRAAHLRGGISCQCKWQVRLKMGIRVYYSQ</sequence>
<dbReference type="AlphaFoldDB" id="A0A2D4NCZ8"/>
<name>A0A2D4NCZ8_9SAUR</name>
<evidence type="ECO:0000313" key="1">
    <source>
        <dbReference type="EMBL" id="LAB43565.1"/>
    </source>
</evidence>
<reference evidence="1" key="1">
    <citation type="submission" date="2017-07" db="EMBL/GenBank/DDBJ databases">
        <authorList>
            <person name="Mikheyev A."/>
            <person name="Grau M."/>
        </authorList>
    </citation>
    <scope>NUCLEOTIDE SEQUENCE</scope>
    <source>
        <tissue evidence="1">Venom_gland</tissue>
    </source>
</reference>